<proteinExistence type="predicted"/>
<accession>A0A2X2TJW4</accession>
<dbReference type="Proteomes" id="UP000249891">
    <property type="component" value="Unassembled WGS sequence"/>
</dbReference>
<name>A0A2X2TJW4_CAPOC</name>
<dbReference type="OMA" id="CYLRKAL"/>
<dbReference type="EMBL" id="UAVS01000001">
    <property type="protein sequence ID" value="SQA93300.1"/>
    <property type="molecule type" value="Genomic_DNA"/>
</dbReference>
<organism evidence="1 3">
    <name type="scientific">Capnocytophaga ochracea</name>
    <dbReference type="NCBI Taxonomy" id="1018"/>
    <lineage>
        <taxon>Bacteria</taxon>
        <taxon>Pseudomonadati</taxon>
        <taxon>Bacteroidota</taxon>
        <taxon>Flavobacteriia</taxon>
        <taxon>Flavobacteriales</taxon>
        <taxon>Flavobacteriaceae</taxon>
        <taxon>Capnocytophaga</taxon>
    </lineage>
</organism>
<evidence type="ECO:0000313" key="2">
    <source>
        <dbReference type="EMBL" id="SQA93300.1"/>
    </source>
</evidence>
<dbReference type="AlphaFoldDB" id="A0A2X2TJW4"/>
<dbReference type="RefSeq" id="WP_015781911.1">
    <property type="nucleotide sequence ID" value="NZ_CP082870.1"/>
</dbReference>
<dbReference type="GeneID" id="29675112"/>
<dbReference type="EMBL" id="UARG01000017">
    <property type="protein sequence ID" value="SQA77919.1"/>
    <property type="molecule type" value="Genomic_DNA"/>
</dbReference>
<protein>
    <submittedName>
        <fullName evidence="1">Uncharacterized protein</fullName>
    </submittedName>
</protein>
<evidence type="ECO:0000313" key="4">
    <source>
        <dbReference type="Proteomes" id="UP000250169"/>
    </source>
</evidence>
<reference evidence="3 4" key="1">
    <citation type="submission" date="2018-06" db="EMBL/GenBank/DDBJ databases">
        <authorList>
            <consortium name="Pathogen Informatics"/>
            <person name="Doyle S."/>
        </authorList>
    </citation>
    <scope>NUCLEOTIDE SEQUENCE [LARGE SCALE GENOMIC DNA]</scope>
    <source>
        <strain evidence="2 4">NCTC11545</strain>
        <strain evidence="1 3">NCTC11546</strain>
    </source>
</reference>
<gene>
    <name evidence="2" type="ORF">NCTC11545_00666</name>
    <name evidence="1" type="ORF">NCTC11546_01144</name>
</gene>
<sequence>MIFNFKIEKLVILLIPSFLRKARMVGWIRTLSAPISQLYYDFIQKRYLDIKKLGLNGQVCYLRKALNDAFDIEQRRIRIWDGNQYKGQYLYTEGEQKPKFLGTMYLHREVDYSDTGVDFIVKIPLEIWEAKKIPTSEIGKYRFFEIEALIDFYKLASKRYIIEV</sequence>
<dbReference type="Proteomes" id="UP000250169">
    <property type="component" value="Unassembled WGS sequence"/>
</dbReference>
<evidence type="ECO:0000313" key="1">
    <source>
        <dbReference type="EMBL" id="SQA77919.1"/>
    </source>
</evidence>
<evidence type="ECO:0000313" key="3">
    <source>
        <dbReference type="Proteomes" id="UP000249891"/>
    </source>
</evidence>